<feature type="transmembrane region" description="Helical" evidence="1">
    <location>
        <begin position="361"/>
        <end position="383"/>
    </location>
</feature>
<feature type="transmembrane region" description="Helical" evidence="1">
    <location>
        <begin position="203"/>
        <end position="221"/>
    </location>
</feature>
<evidence type="ECO:0000313" key="2">
    <source>
        <dbReference type="EMBL" id="KWT91004.1"/>
    </source>
</evidence>
<reference evidence="2 3" key="1">
    <citation type="submission" date="2015-11" db="EMBL/GenBank/DDBJ databases">
        <authorList>
            <person name="Lin W."/>
        </authorList>
    </citation>
    <scope>NUCLEOTIDE SEQUENCE [LARGE SCALE GENOMIC DNA]</scope>
    <source>
        <strain evidence="2 3">HCH-1</strain>
    </source>
</reference>
<evidence type="ECO:0008006" key="4">
    <source>
        <dbReference type="Google" id="ProtNLM"/>
    </source>
</evidence>
<keyword evidence="3" id="KW-1185">Reference proteome</keyword>
<feature type="transmembrane region" description="Helical" evidence="1">
    <location>
        <begin position="395"/>
        <end position="415"/>
    </location>
</feature>
<feature type="transmembrane region" description="Helical" evidence="1">
    <location>
        <begin position="12"/>
        <end position="33"/>
    </location>
</feature>
<feature type="transmembrane region" description="Helical" evidence="1">
    <location>
        <begin position="101"/>
        <end position="124"/>
    </location>
</feature>
<feature type="transmembrane region" description="Helical" evidence="1">
    <location>
        <begin position="228"/>
        <end position="248"/>
    </location>
</feature>
<keyword evidence="1" id="KW-0812">Transmembrane</keyword>
<dbReference type="EMBL" id="LNQR01000033">
    <property type="protein sequence ID" value="KWT91004.1"/>
    <property type="molecule type" value="Genomic_DNA"/>
</dbReference>
<sequence length="448" mass="50217">MNMIKSRPVQFIVPALMNIVYVIIMLSNGATFFNLQMPEGKYSKNAMNGTDVMTYVIPARNFLAHGVFGSVSGDGTDPDYHRTIGYPLFLSFLMKTLGTDLWLYGVFFTQALLFASIYPMLFIINREFIGGGDRGFYRAFVFLTATGCFIVTTPIVLSDMFFSAVFTCGLCLGVLSILRQRLIYLILHVIVIGYAAQVRPTLALYPILNAVVLVLVARKAGIINMKKIRVWIAASTIALMIVCNGPAIRNYINHGFFESTDIAAINLYDCLMVEVLFLEGNLDIYHMANREIAQLSDMQEIIKKKKKIAFQVFLRYPASTIGKIVTHAETILLRLPWFETVALAGVDLSPEAYWKLSTRQIVIVNVFSMVITLCYMFFYILFASFIIRTLRDGQVLFGLAIVGIVVYFLFPPFIAGGGFRMTLPVIGIIALCAFDELQRYFSKSPVAV</sequence>
<evidence type="ECO:0000313" key="3">
    <source>
        <dbReference type="Proteomes" id="UP000060487"/>
    </source>
</evidence>
<feature type="transmembrane region" description="Helical" evidence="1">
    <location>
        <begin position="161"/>
        <end position="177"/>
    </location>
</feature>
<gene>
    <name evidence="2" type="ORF">ASN18_0951</name>
</gene>
<accession>A0ABR5SJ76</accession>
<dbReference type="Proteomes" id="UP000060487">
    <property type="component" value="Unassembled WGS sequence"/>
</dbReference>
<name>A0ABR5SJ76_9BACT</name>
<keyword evidence="1" id="KW-0472">Membrane</keyword>
<evidence type="ECO:0000256" key="1">
    <source>
        <dbReference type="SAM" id="Phobius"/>
    </source>
</evidence>
<keyword evidence="1" id="KW-1133">Transmembrane helix</keyword>
<proteinExistence type="predicted"/>
<comment type="caution">
    <text evidence="2">The sequence shown here is derived from an EMBL/GenBank/DDBJ whole genome shotgun (WGS) entry which is preliminary data.</text>
</comment>
<protein>
    <recommendedName>
        <fullName evidence="4">Glycosyltransferase RgtA/B/C/D-like domain-containing protein</fullName>
    </recommendedName>
</protein>
<feature type="transmembrane region" description="Helical" evidence="1">
    <location>
        <begin position="182"/>
        <end position="197"/>
    </location>
</feature>
<organism evidence="2 3">
    <name type="scientific">Candidatus Magnetominusculus xianensis</name>
    <dbReference type="NCBI Taxonomy" id="1748249"/>
    <lineage>
        <taxon>Bacteria</taxon>
        <taxon>Pseudomonadati</taxon>
        <taxon>Nitrospirota</taxon>
        <taxon>Nitrospiria</taxon>
        <taxon>Nitrospirales</taxon>
        <taxon>Nitrospiraceae</taxon>
        <taxon>Candidatus Magnetominusculus</taxon>
    </lineage>
</organism>
<feature type="transmembrane region" description="Helical" evidence="1">
    <location>
        <begin position="136"/>
        <end position="155"/>
    </location>
</feature>